<dbReference type="Proteomes" id="UP001499979">
    <property type="component" value="Unassembled WGS sequence"/>
</dbReference>
<dbReference type="Pfam" id="PF10400">
    <property type="entry name" value="Vir_act_alpha_C"/>
    <property type="match status" value="1"/>
</dbReference>
<protein>
    <submittedName>
        <fullName evidence="3">Helix-turn-helix transcriptional regulator</fullName>
    </submittedName>
</protein>
<evidence type="ECO:0000259" key="1">
    <source>
        <dbReference type="Pfam" id="PF03551"/>
    </source>
</evidence>
<keyword evidence="4" id="KW-1185">Reference proteome</keyword>
<dbReference type="RefSeq" id="WP_343909825.1">
    <property type="nucleotide sequence ID" value="NZ_BAAAJE010000026.1"/>
</dbReference>
<dbReference type="EMBL" id="BAAAJE010000026">
    <property type="protein sequence ID" value="GAA1159269.1"/>
    <property type="molecule type" value="Genomic_DNA"/>
</dbReference>
<evidence type="ECO:0000313" key="3">
    <source>
        <dbReference type="EMBL" id="GAA1159269.1"/>
    </source>
</evidence>
<feature type="domain" description="Transcription regulator PadR C-terminal" evidence="2">
    <location>
        <begin position="91"/>
        <end position="171"/>
    </location>
</feature>
<dbReference type="InterPro" id="IPR005149">
    <property type="entry name" value="Tscrpt_reg_PadR_N"/>
</dbReference>
<dbReference type="Gene3D" id="1.10.10.10">
    <property type="entry name" value="Winged helix-like DNA-binding domain superfamily/Winged helix DNA-binding domain"/>
    <property type="match status" value="1"/>
</dbReference>
<evidence type="ECO:0000259" key="2">
    <source>
        <dbReference type="Pfam" id="PF10400"/>
    </source>
</evidence>
<dbReference type="PANTHER" id="PTHR43252">
    <property type="entry name" value="TRANSCRIPTIONAL REGULATOR YQJI"/>
    <property type="match status" value="1"/>
</dbReference>
<dbReference type="InterPro" id="IPR036390">
    <property type="entry name" value="WH_DNA-bd_sf"/>
</dbReference>
<sequence length="194" mass="21299">MSVKQALLALLEQGPRYGYQLRAEFEQRTGSTWPLNVGQVYTTLTRLERDGLVEEGEQDGEGHVTYRITEAGRAEVATWFTTPVARTQPPRDELAIKLALAVTMPGVDVGTVIQQQRSATIAALQDYTRLKRDTGTGGGGADLAWGLVLDSLVFAAEAEVRWLDHCEARLRRAAIERENAPAAPARSQKPEVAR</sequence>
<evidence type="ECO:0000313" key="4">
    <source>
        <dbReference type="Proteomes" id="UP001499979"/>
    </source>
</evidence>
<reference evidence="3 4" key="1">
    <citation type="journal article" date="2019" name="Int. J. Syst. Evol. Microbiol.">
        <title>The Global Catalogue of Microorganisms (GCM) 10K type strain sequencing project: providing services to taxonomists for standard genome sequencing and annotation.</title>
        <authorList>
            <consortium name="The Broad Institute Genomics Platform"/>
            <consortium name="The Broad Institute Genome Sequencing Center for Infectious Disease"/>
            <person name="Wu L."/>
            <person name="Ma J."/>
        </authorList>
    </citation>
    <scope>NUCLEOTIDE SEQUENCE [LARGE SCALE GENOMIC DNA]</scope>
    <source>
        <strain evidence="3 4">JCM 11813</strain>
    </source>
</reference>
<dbReference type="PANTHER" id="PTHR43252:SF6">
    <property type="entry name" value="NEGATIVE TRANSCRIPTION REGULATOR PADR"/>
    <property type="match status" value="1"/>
</dbReference>
<feature type="domain" description="Transcription regulator PadR N-terminal" evidence="1">
    <location>
        <begin position="7"/>
        <end position="77"/>
    </location>
</feature>
<name>A0ABN1UQ54_9ACTN</name>
<dbReference type="InterPro" id="IPR036388">
    <property type="entry name" value="WH-like_DNA-bd_sf"/>
</dbReference>
<proteinExistence type="predicted"/>
<dbReference type="Pfam" id="PF03551">
    <property type="entry name" value="PadR"/>
    <property type="match status" value="1"/>
</dbReference>
<gene>
    <name evidence="3" type="ORF">GCM10009606_41630</name>
</gene>
<accession>A0ABN1UQ54</accession>
<comment type="caution">
    <text evidence="3">The sequence shown here is derived from an EMBL/GenBank/DDBJ whole genome shotgun (WGS) entry which is preliminary data.</text>
</comment>
<dbReference type="InterPro" id="IPR018309">
    <property type="entry name" value="Tscrpt_reg_PadR_C"/>
</dbReference>
<organism evidence="3 4">
    <name type="scientific">Nocardioides aquiterrae</name>
    <dbReference type="NCBI Taxonomy" id="203799"/>
    <lineage>
        <taxon>Bacteria</taxon>
        <taxon>Bacillati</taxon>
        <taxon>Actinomycetota</taxon>
        <taxon>Actinomycetes</taxon>
        <taxon>Propionibacteriales</taxon>
        <taxon>Nocardioidaceae</taxon>
        <taxon>Nocardioides</taxon>
    </lineage>
</organism>
<dbReference type="SUPFAM" id="SSF46785">
    <property type="entry name" value="Winged helix' DNA-binding domain"/>
    <property type="match status" value="1"/>
</dbReference>